<sequence>MQTSLPLRPLLAAAAIGLSAHSLTAAAAEPGVTDTQLILGSVTPVSGPPSLLGKAHMLALKVWEQDVNARGGIHGRKVEIRQDDDGYVPQRALQGIKRLNEVENIFALLGTSGAAMMQAMLPYIEEQKIPTINGMAVSASHFTPPRKTVFILGPTYCQELAAGMTHLVKSKNLQKEKFSLVYQDDEFGADVRCGYQKAVKALGLNSVAEISFKRGTKDFSAEMLSLKRAGASFIASGGVVAEHSMLMKEAAKNQMPVTFLTIHSAHLTPVQALAGPAGDGYYVADYVPPLTDLTVPGMAKFIALTQKYLSADEQKQLNRYSITAYVGALLMEDAVRRCGKALTRACVVDKLESTKDFRTDGLTSPISFSATQRQSPSSVLVLRSDAKGGKFDRVSDPIPVTD</sequence>
<dbReference type="InterPro" id="IPR028081">
    <property type="entry name" value="Leu-bd"/>
</dbReference>
<keyword evidence="2 3" id="KW-0732">Signal</keyword>
<keyword evidence="6" id="KW-1185">Reference proteome</keyword>
<dbReference type="EMBL" id="JABWMJ010000017">
    <property type="protein sequence ID" value="NUZ08814.1"/>
    <property type="molecule type" value="Genomic_DNA"/>
</dbReference>
<organism evidence="5 6">
    <name type="scientific">Piscinibacter koreensis</name>
    <dbReference type="NCBI Taxonomy" id="2742824"/>
    <lineage>
        <taxon>Bacteria</taxon>
        <taxon>Pseudomonadati</taxon>
        <taxon>Pseudomonadota</taxon>
        <taxon>Betaproteobacteria</taxon>
        <taxon>Burkholderiales</taxon>
        <taxon>Sphaerotilaceae</taxon>
        <taxon>Piscinibacter</taxon>
    </lineage>
</organism>
<accession>A0A7Y6NT20</accession>
<feature type="domain" description="Leucine-binding protein" evidence="4">
    <location>
        <begin position="39"/>
        <end position="387"/>
    </location>
</feature>
<comment type="similarity">
    <text evidence="1">Belongs to the leucine-binding protein family.</text>
</comment>
<evidence type="ECO:0000259" key="4">
    <source>
        <dbReference type="Pfam" id="PF13458"/>
    </source>
</evidence>
<evidence type="ECO:0000313" key="5">
    <source>
        <dbReference type="EMBL" id="NUZ08814.1"/>
    </source>
</evidence>
<dbReference type="Gene3D" id="3.40.50.2300">
    <property type="match status" value="2"/>
</dbReference>
<dbReference type="PANTHER" id="PTHR47235">
    <property type="entry name" value="BLR6548 PROTEIN"/>
    <property type="match status" value="1"/>
</dbReference>
<evidence type="ECO:0000313" key="6">
    <source>
        <dbReference type="Proteomes" id="UP000529637"/>
    </source>
</evidence>
<reference evidence="5 6" key="1">
    <citation type="submission" date="2020-06" db="EMBL/GenBank/DDBJ databases">
        <title>Schlegella sp. ID0723 isolated from air conditioner.</title>
        <authorList>
            <person name="Kim D.Y."/>
            <person name="Kim D.-U."/>
        </authorList>
    </citation>
    <scope>NUCLEOTIDE SEQUENCE [LARGE SCALE GENOMIC DNA]</scope>
    <source>
        <strain evidence="5 6">ID0723</strain>
    </source>
</reference>
<proteinExistence type="inferred from homology"/>
<evidence type="ECO:0000256" key="2">
    <source>
        <dbReference type="ARBA" id="ARBA00022729"/>
    </source>
</evidence>
<dbReference type="InterPro" id="IPR028082">
    <property type="entry name" value="Peripla_BP_I"/>
</dbReference>
<feature type="signal peptide" evidence="3">
    <location>
        <begin position="1"/>
        <end position="27"/>
    </location>
</feature>
<feature type="chain" id="PRO_5031100472" evidence="3">
    <location>
        <begin position="28"/>
        <end position="402"/>
    </location>
</feature>
<dbReference type="PANTHER" id="PTHR47235:SF1">
    <property type="entry name" value="BLR6548 PROTEIN"/>
    <property type="match status" value="1"/>
</dbReference>
<dbReference type="AlphaFoldDB" id="A0A7Y6NT20"/>
<evidence type="ECO:0000256" key="3">
    <source>
        <dbReference type="SAM" id="SignalP"/>
    </source>
</evidence>
<comment type="caution">
    <text evidence="5">The sequence shown here is derived from an EMBL/GenBank/DDBJ whole genome shotgun (WGS) entry which is preliminary data.</text>
</comment>
<dbReference type="CDD" id="cd06343">
    <property type="entry name" value="PBP1_ABC_ligand_binding-like"/>
    <property type="match status" value="1"/>
</dbReference>
<gene>
    <name evidence="5" type="ORF">HQN59_24010</name>
</gene>
<dbReference type="SUPFAM" id="SSF53822">
    <property type="entry name" value="Periplasmic binding protein-like I"/>
    <property type="match status" value="1"/>
</dbReference>
<dbReference type="Proteomes" id="UP000529637">
    <property type="component" value="Unassembled WGS sequence"/>
</dbReference>
<dbReference type="Pfam" id="PF13458">
    <property type="entry name" value="Peripla_BP_6"/>
    <property type="match status" value="1"/>
</dbReference>
<name>A0A7Y6NT20_9BURK</name>
<evidence type="ECO:0000256" key="1">
    <source>
        <dbReference type="ARBA" id="ARBA00010062"/>
    </source>
</evidence>
<protein>
    <submittedName>
        <fullName evidence="5">ABC transporter substrate-binding protein</fullName>
    </submittedName>
</protein>